<gene>
    <name evidence="1" type="ORF">COY32_06635</name>
</gene>
<comment type="caution">
    <text evidence="1">The sequence shown here is derived from an EMBL/GenBank/DDBJ whole genome shotgun (WGS) entry which is preliminary data.</text>
</comment>
<dbReference type="AlphaFoldDB" id="A0A2M7TF41"/>
<reference evidence="2" key="1">
    <citation type="submission" date="2017-09" db="EMBL/GenBank/DDBJ databases">
        <title>Depth-based differentiation of microbial function through sediment-hosted aquifers and enrichment of novel symbionts in the deep terrestrial subsurface.</title>
        <authorList>
            <person name="Probst A.J."/>
            <person name="Ladd B."/>
            <person name="Jarett J.K."/>
            <person name="Geller-Mcgrath D.E."/>
            <person name="Sieber C.M.K."/>
            <person name="Emerson J.B."/>
            <person name="Anantharaman K."/>
            <person name="Thomas B.C."/>
            <person name="Malmstrom R."/>
            <person name="Stieglmeier M."/>
            <person name="Klingl A."/>
            <person name="Woyke T."/>
            <person name="Ryan C.M."/>
            <person name="Banfield J.F."/>
        </authorList>
    </citation>
    <scope>NUCLEOTIDE SEQUENCE [LARGE SCALE GENOMIC DNA]</scope>
</reference>
<organism evidence="1 2">
    <name type="scientific">candidate division WWE3 bacterium CG_4_10_14_0_2_um_filter_41_14</name>
    <dbReference type="NCBI Taxonomy" id="1975072"/>
    <lineage>
        <taxon>Bacteria</taxon>
        <taxon>Katanobacteria</taxon>
    </lineage>
</organism>
<accession>A0A2M7TF41</accession>
<proteinExistence type="predicted"/>
<evidence type="ECO:0000313" key="2">
    <source>
        <dbReference type="Proteomes" id="UP000228920"/>
    </source>
</evidence>
<dbReference type="EMBL" id="PFNL01000183">
    <property type="protein sequence ID" value="PIZ44335.1"/>
    <property type="molecule type" value="Genomic_DNA"/>
</dbReference>
<evidence type="ECO:0000313" key="1">
    <source>
        <dbReference type="EMBL" id="PIZ44335.1"/>
    </source>
</evidence>
<dbReference type="Proteomes" id="UP000228920">
    <property type="component" value="Unassembled WGS sequence"/>
</dbReference>
<name>A0A2M7TF41_UNCKA</name>
<protein>
    <submittedName>
        <fullName evidence="1">Uncharacterized protein</fullName>
    </submittedName>
</protein>
<sequence>MTQWQQVTVVGHWEMSVVTQHVYGNTRLILNSSPFWKKIFPDKLEIGATFWVQLSVFGEVVSISSTTPDGMAE</sequence>